<evidence type="ECO:0000313" key="2">
    <source>
        <dbReference type="Proteomes" id="UP000032233"/>
    </source>
</evidence>
<dbReference type="AlphaFoldDB" id="A0A0D2HJH4"/>
<organism evidence="1 2">
    <name type="scientific">Dethiosulfatarculus sandiegensis</name>
    <dbReference type="NCBI Taxonomy" id="1429043"/>
    <lineage>
        <taxon>Bacteria</taxon>
        <taxon>Pseudomonadati</taxon>
        <taxon>Thermodesulfobacteriota</taxon>
        <taxon>Desulfarculia</taxon>
        <taxon>Desulfarculales</taxon>
        <taxon>Desulfarculaceae</taxon>
        <taxon>Dethiosulfatarculus</taxon>
    </lineage>
</organism>
<name>A0A0D2HJH4_9BACT</name>
<sequence length="412" mass="48473">MLTLAIQWKNEELENKILKNNHKRHAKEEIIWLLNAIKYHVKNTENLDTINYACSLFRKWQVILKHFFESDNISPIDFNFSLSKYQLETKLLNYINSTNKKFYNDGELGDIKNLIESVDPYGSFKENKFKNIDPDLLEKYKVIAKLKRATDYFKQSELQKAQNLYINSIKAFQEEDKNDSQHLYLFSWALHGLGNIQLLCNKFELASQLFLKSKTIKERINKASKLMINASYSKWITSKIPSEDIDVSIKELDGFISSLKRNEYLKRENELWYFNIIIDCLYQAAKLNWYRRDKRKALTFGSEALALCRQFRDASCLIRLFIHRGIVTGKFSEITEKIDLRLKNMTPEGKKNPYIKYVIADPFLFEIGIRSQILHQKIKNVYSKYKIEPIKQNLYIPNDIPDCSNASAIASH</sequence>
<comment type="caution">
    <text evidence="1">The sequence shown here is derived from an EMBL/GenBank/DDBJ whole genome shotgun (WGS) entry which is preliminary data.</text>
</comment>
<dbReference type="RefSeq" id="WP_044352957.1">
    <property type="nucleotide sequence ID" value="NZ_AZAC01000083.1"/>
</dbReference>
<dbReference type="EMBL" id="AZAC01000083">
    <property type="protein sequence ID" value="KIX10813.1"/>
    <property type="molecule type" value="Genomic_DNA"/>
</dbReference>
<dbReference type="InParanoid" id="A0A0D2HJH4"/>
<evidence type="ECO:0000313" key="1">
    <source>
        <dbReference type="EMBL" id="KIX10813.1"/>
    </source>
</evidence>
<proteinExistence type="predicted"/>
<reference evidence="1 2" key="1">
    <citation type="submission" date="2013-11" db="EMBL/GenBank/DDBJ databases">
        <title>Metagenomic analysis of a methanogenic consortium involved in long chain n-alkane degradation.</title>
        <authorList>
            <person name="Davidova I.A."/>
            <person name="Callaghan A.V."/>
            <person name="Wawrik B."/>
            <person name="Pruitt S."/>
            <person name="Marks C."/>
            <person name="Duncan K.E."/>
            <person name="Suflita J.M."/>
        </authorList>
    </citation>
    <scope>NUCLEOTIDE SEQUENCE [LARGE SCALE GENOMIC DNA]</scope>
    <source>
        <strain evidence="1 2">SPR</strain>
    </source>
</reference>
<dbReference type="Gene3D" id="1.25.40.10">
    <property type="entry name" value="Tetratricopeptide repeat domain"/>
    <property type="match status" value="1"/>
</dbReference>
<dbReference type="InterPro" id="IPR011990">
    <property type="entry name" value="TPR-like_helical_dom_sf"/>
</dbReference>
<accession>A0A0D2HJH4</accession>
<dbReference type="Proteomes" id="UP000032233">
    <property type="component" value="Unassembled WGS sequence"/>
</dbReference>
<dbReference type="InterPro" id="IPR019734">
    <property type="entry name" value="TPR_rpt"/>
</dbReference>
<dbReference type="SMART" id="SM00028">
    <property type="entry name" value="TPR"/>
    <property type="match status" value="3"/>
</dbReference>
<gene>
    <name evidence="1" type="ORF">X474_28105</name>
</gene>
<protein>
    <submittedName>
        <fullName evidence="1">Uncharacterized protein</fullName>
    </submittedName>
</protein>
<keyword evidence="2" id="KW-1185">Reference proteome</keyword>